<accession>A0ABY4PFV4</accession>
<gene>
    <name evidence="2" type="ORF">MOO46_05365</name>
</gene>
<evidence type="ECO:0000313" key="2">
    <source>
        <dbReference type="EMBL" id="UQS84679.1"/>
    </source>
</evidence>
<dbReference type="SUPFAM" id="SSF53098">
    <property type="entry name" value="Ribonuclease H-like"/>
    <property type="match status" value="1"/>
</dbReference>
<feature type="domain" description="Integrase catalytic" evidence="1">
    <location>
        <begin position="1"/>
        <end position="70"/>
    </location>
</feature>
<dbReference type="Pfam" id="PF13333">
    <property type="entry name" value="rve_2"/>
    <property type="match status" value="1"/>
</dbReference>
<dbReference type="InterPro" id="IPR012337">
    <property type="entry name" value="RNaseH-like_sf"/>
</dbReference>
<protein>
    <submittedName>
        <fullName evidence="2">IS3 family transposase</fullName>
    </submittedName>
</protein>
<proteinExistence type="predicted"/>
<name>A0ABY4PFV4_9LACO</name>
<dbReference type="Gene3D" id="3.30.420.10">
    <property type="entry name" value="Ribonuclease H-like superfamily/Ribonuclease H"/>
    <property type="match status" value="1"/>
</dbReference>
<reference evidence="2 3" key="1">
    <citation type="journal article" date="2022" name="Int. J. Syst. Evol. Microbiol.">
        <title>Apilactobacillus apisilvae sp. nov., Nicolia spurrieriana gen. nov. sp. nov., Bombilactobacillus folatiphilus sp. nov. and Bombilactobacillus thymidiniphilus sp. nov., four new lactic acid bacterial isolates from stingless bees Tetragonula carbonaria and Austroplebeia australis.</title>
        <authorList>
            <person name="Oliphant S.A."/>
            <person name="Watson-Haigh N.S."/>
            <person name="Sumby K.M."/>
            <person name="Gardner J."/>
            <person name="Groom S."/>
            <person name="Jiranek V."/>
        </authorList>
    </citation>
    <scope>NUCLEOTIDE SEQUENCE [LARGE SCALE GENOMIC DNA]</scope>
    <source>
        <strain evidence="2 3">SG5_A10</strain>
    </source>
</reference>
<dbReference type="Proteomes" id="UP000831859">
    <property type="component" value="Chromosome"/>
</dbReference>
<dbReference type="InterPro" id="IPR036397">
    <property type="entry name" value="RNaseH_sf"/>
</dbReference>
<organism evidence="2 3">
    <name type="scientific">Apilactobacillus apisilvae</name>
    <dbReference type="NCBI Taxonomy" id="2923364"/>
    <lineage>
        <taxon>Bacteria</taxon>
        <taxon>Bacillati</taxon>
        <taxon>Bacillota</taxon>
        <taxon>Bacilli</taxon>
        <taxon>Lactobacillales</taxon>
        <taxon>Lactobacillaceae</taxon>
        <taxon>Apilactobacillus</taxon>
    </lineage>
</organism>
<dbReference type="InterPro" id="IPR001584">
    <property type="entry name" value="Integrase_cat-core"/>
</dbReference>
<evidence type="ECO:0000313" key="3">
    <source>
        <dbReference type="Proteomes" id="UP000831859"/>
    </source>
</evidence>
<dbReference type="EMBL" id="CP093362">
    <property type="protein sequence ID" value="UQS84679.1"/>
    <property type="molecule type" value="Genomic_DNA"/>
</dbReference>
<keyword evidence="3" id="KW-1185">Reference proteome</keyword>
<dbReference type="PROSITE" id="PS50994">
    <property type="entry name" value="INTEGRASE"/>
    <property type="match status" value="1"/>
</dbReference>
<sequence>MSRKGTPADNAIIESFHSNLKTEMIYTQAKPKGLADTIKCVNNYIKFLNNKRILTKLSNKSPVEYRKSVAQLNN</sequence>
<dbReference type="RefSeq" id="WP_249510663.1">
    <property type="nucleotide sequence ID" value="NZ_CP093362.1"/>
</dbReference>
<evidence type="ECO:0000259" key="1">
    <source>
        <dbReference type="PROSITE" id="PS50994"/>
    </source>
</evidence>